<evidence type="ECO:0008006" key="3">
    <source>
        <dbReference type="Google" id="ProtNLM"/>
    </source>
</evidence>
<evidence type="ECO:0000313" key="2">
    <source>
        <dbReference type="Proteomes" id="UP000294621"/>
    </source>
</evidence>
<evidence type="ECO:0000313" key="1">
    <source>
        <dbReference type="EMBL" id="TDL34026.1"/>
    </source>
</evidence>
<dbReference type="OrthoDB" id="3535759at2"/>
<accession>A0A4R5XT16</accession>
<dbReference type="RefSeq" id="WP_133350734.1">
    <property type="nucleotide sequence ID" value="NZ_SMZQ01000009.1"/>
</dbReference>
<sequence length="170" mass="19330">MRSHDETDEFDIPSAGSFGDDEITAQLFRSAFSGSAAPKSVTRRWREMTPEQSQEVWGSLFAWVRWLVATYQLTTSVVPDCWWRHPEIVAELYALHRAELASYTQDDPGFGPLAFHERLPHAVERLRTHTRTAGCVGLQAHKEPAPRILPNDDPAFVEWRKAGHQLAADY</sequence>
<protein>
    <recommendedName>
        <fullName evidence="3">DUF4913 domain-containing protein</fullName>
    </recommendedName>
</protein>
<dbReference type="AlphaFoldDB" id="A0A4R5XT16"/>
<organism evidence="1 2">
    <name type="scientific">Arthrobacter nitrophenolicus</name>
    <dbReference type="NCBI Taxonomy" id="683150"/>
    <lineage>
        <taxon>Bacteria</taxon>
        <taxon>Bacillati</taxon>
        <taxon>Actinomycetota</taxon>
        <taxon>Actinomycetes</taxon>
        <taxon>Micrococcales</taxon>
        <taxon>Micrococcaceae</taxon>
        <taxon>Arthrobacter</taxon>
    </lineage>
</organism>
<dbReference type="Proteomes" id="UP000294621">
    <property type="component" value="Unassembled WGS sequence"/>
</dbReference>
<dbReference type="EMBL" id="SMZQ01000009">
    <property type="protein sequence ID" value="TDL34026.1"/>
    <property type="molecule type" value="Genomic_DNA"/>
</dbReference>
<comment type="caution">
    <text evidence="1">The sequence shown here is derived from an EMBL/GenBank/DDBJ whole genome shotgun (WGS) entry which is preliminary data.</text>
</comment>
<gene>
    <name evidence="1" type="ORF">E2R57_16080</name>
</gene>
<name>A0A4R5XT16_9MICC</name>
<reference evidence="1 2" key="1">
    <citation type="submission" date="2019-03" db="EMBL/GenBank/DDBJ databases">
        <title>Genome Sequencing and Assembly of Various Microbes Isolated from Partially Reclaimed Soil and Acid Mine Drainage (AMD) Site.</title>
        <authorList>
            <person name="Steinbock B."/>
            <person name="Bechtold R."/>
            <person name="Sevigny J.L."/>
            <person name="Thomas D."/>
            <person name="Cuthill L.R."/>
            <person name="Aveiro Johannsen E.J."/>
            <person name="Thomas K."/>
            <person name="Ghosh A."/>
        </authorList>
    </citation>
    <scope>NUCLEOTIDE SEQUENCE [LARGE SCALE GENOMIC DNA]</scope>
    <source>
        <strain evidence="1 2">S-A1</strain>
    </source>
</reference>
<proteinExistence type="predicted"/>